<evidence type="ECO:0000313" key="2">
    <source>
        <dbReference type="EMBL" id="WIV19107.1"/>
    </source>
</evidence>
<dbReference type="InterPro" id="IPR014710">
    <property type="entry name" value="RmlC-like_jellyroll"/>
</dbReference>
<keyword evidence="3" id="KW-1185">Reference proteome</keyword>
<sequence length="174" mass="19359">MRTTHVETSVYYFKDDGKIPNNSELPVVLYPGALRGEEKNTEKIFNKHNWRNSWTGGVFPYHHYHSNSHEVLGVIKGSVKLHIGGEKGIILTATAGDILVLPAGTGHKKLESSLDFQLVGAYPDGMSYNTHTGDKEERPQVLREITRVPVPDQDPLLGAEGPLLVHWKKAENPN</sequence>
<dbReference type="InterPro" id="IPR014500">
    <property type="entry name" value="UCP019307_cupin"/>
</dbReference>
<dbReference type="Proteomes" id="UP001236415">
    <property type="component" value="Chromosome"/>
</dbReference>
<feature type="domain" description="Cupin type-2" evidence="1">
    <location>
        <begin position="56"/>
        <end position="108"/>
    </location>
</feature>
<dbReference type="PIRSF" id="PIRSF019307">
    <property type="entry name" value="UCP019307"/>
    <property type="match status" value="1"/>
</dbReference>
<dbReference type="PANTHER" id="PTHR36448:SF2">
    <property type="entry name" value="CUPIN TYPE-1 DOMAIN-CONTAINING PROTEIN"/>
    <property type="match status" value="1"/>
</dbReference>
<evidence type="ECO:0000259" key="1">
    <source>
        <dbReference type="Pfam" id="PF07883"/>
    </source>
</evidence>
<dbReference type="SUPFAM" id="SSF51182">
    <property type="entry name" value="RmlC-like cupins"/>
    <property type="match status" value="1"/>
</dbReference>
<dbReference type="RefSeq" id="WP_285744989.1">
    <property type="nucleotide sequence ID" value="NZ_CP127162.1"/>
</dbReference>
<gene>
    <name evidence="2" type="ORF">QPK24_22790</name>
</gene>
<protein>
    <submittedName>
        <fullName evidence="2">Cupin domain-containing protein</fullName>
    </submittedName>
</protein>
<dbReference type="InterPro" id="IPR013096">
    <property type="entry name" value="Cupin_2"/>
</dbReference>
<dbReference type="InterPro" id="IPR011051">
    <property type="entry name" value="RmlC_Cupin_sf"/>
</dbReference>
<dbReference type="InterPro" id="IPR047121">
    <property type="entry name" value="YjiB-like"/>
</dbReference>
<name>A0ABY8X3S4_9BACL</name>
<proteinExistence type="predicted"/>
<organism evidence="2 3">
    <name type="scientific">Paenibacillus polygoni</name>
    <dbReference type="NCBI Taxonomy" id="3050112"/>
    <lineage>
        <taxon>Bacteria</taxon>
        <taxon>Bacillati</taxon>
        <taxon>Bacillota</taxon>
        <taxon>Bacilli</taxon>
        <taxon>Bacillales</taxon>
        <taxon>Paenibacillaceae</taxon>
        <taxon>Paenibacillus</taxon>
    </lineage>
</organism>
<dbReference type="Gene3D" id="2.60.120.10">
    <property type="entry name" value="Jelly Rolls"/>
    <property type="match status" value="1"/>
</dbReference>
<dbReference type="PANTHER" id="PTHR36448">
    <property type="entry name" value="BLR7373 PROTEIN"/>
    <property type="match status" value="1"/>
</dbReference>
<dbReference type="EMBL" id="CP127162">
    <property type="protein sequence ID" value="WIV19107.1"/>
    <property type="molecule type" value="Genomic_DNA"/>
</dbReference>
<reference evidence="2 3" key="1">
    <citation type="submission" date="2023-06" db="EMBL/GenBank/DDBJ databases">
        <title>Paenibacillus polygonum sp. nov., an endophytic bacterium, isolated from Polygonum lapathifolium L. in Nanji Wetland National Nature Reserve, South of Poyang Lake, Jiangxi Province, China.</title>
        <authorList>
            <person name="Yu Z."/>
        </authorList>
    </citation>
    <scope>NUCLEOTIDE SEQUENCE [LARGE SCALE GENOMIC DNA]</scope>
    <source>
        <strain evidence="2 3">C31</strain>
    </source>
</reference>
<accession>A0ABY8X3S4</accession>
<evidence type="ECO:0000313" key="3">
    <source>
        <dbReference type="Proteomes" id="UP001236415"/>
    </source>
</evidence>
<dbReference type="Pfam" id="PF07883">
    <property type="entry name" value="Cupin_2"/>
    <property type="match status" value="1"/>
</dbReference>
<dbReference type="CDD" id="cd02219">
    <property type="entry name" value="cupin_YjlB-like"/>
    <property type="match status" value="1"/>
</dbReference>